<dbReference type="Proteomes" id="UP001141806">
    <property type="component" value="Unassembled WGS sequence"/>
</dbReference>
<dbReference type="PROSITE" id="PS51375">
    <property type="entry name" value="PPR"/>
    <property type="match status" value="4"/>
</dbReference>
<feature type="repeat" description="PPR" evidence="2">
    <location>
        <begin position="201"/>
        <end position="237"/>
    </location>
</feature>
<keyword evidence="1" id="KW-0677">Repeat</keyword>
<dbReference type="Pfam" id="PF01535">
    <property type="entry name" value="PPR"/>
    <property type="match status" value="4"/>
</dbReference>
<evidence type="ECO:0000256" key="3">
    <source>
        <dbReference type="SAM" id="SignalP"/>
    </source>
</evidence>
<feature type="chain" id="PRO_5040492887" description="Pentatricopeptide repeat-containing protein" evidence="3">
    <location>
        <begin position="19"/>
        <end position="633"/>
    </location>
</feature>
<evidence type="ECO:0000256" key="2">
    <source>
        <dbReference type="PROSITE-ProRule" id="PRU00708"/>
    </source>
</evidence>
<dbReference type="OrthoDB" id="879807at2759"/>
<dbReference type="EMBL" id="JAMYWD010000011">
    <property type="protein sequence ID" value="KAJ4954840.1"/>
    <property type="molecule type" value="Genomic_DNA"/>
</dbReference>
<dbReference type="Pfam" id="PF13041">
    <property type="entry name" value="PPR_2"/>
    <property type="match status" value="3"/>
</dbReference>
<dbReference type="GO" id="GO:0009451">
    <property type="term" value="P:RNA modification"/>
    <property type="evidence" value="ECO:0007669"/>
    <property type="project" value="InterPro"/>
</dbReference>
<keyword evidence="3" id="KW-0732">Signal</keyword>
<feature type="signal peptide" evidence="3">
    <location>
        <begin position="1"/>
        <end position="18"/>
    </location>
</feature>
<feature type="repeat" description="PPR" evidence="2">
    <location>
        <begin position="307"/>
        <end position="337"/>
    </location>
</feature>
<protein>
    <recommendedName>
        <fullName evidence="6">Pentatricopeptide repeat-containing protein</fullName>
    </recommendedName>
</protein>
<dbReference type="PANTHER" id="PTHR47926:SF347">
    <property type="entry name" value="PENTATRICOPEPTIDE REPEAT-CONTAINING PROTEIN"/>
    <property type="match status" value="1"/>
</dbReference>
<dbReference type="FunFam" id="1.25.40.10:FF:000996">
    <property type="entry name" value="Small kernel1"/>
    <property type="match status" value="1"/>
</dbReference>
<dbReference type="Pfam" id="PF20431">
    <property type="entry name" value="E_motif"/>
    <property type="match status" value="1"/>
</dbReference>
<comment type="caution">
    <text evidence="4">The sequence shown here is derived from an EMBL/GenBank/DDBJ whole genome shotgun (WGS) entry which is preliminary data.</text>
</comment>
<evidence type="ECO:0000256" key="1">
    <source>
        <dbReference type="ARBA" id="ARBA00022737"/>
    </source>
</evidence>
<gene>
    <name evidence="4" type="ORF">NE237_011623</name>
</gene>
<dbReference type="AlphaFoldDB" id="A0A9Q0GWH5"/>
<feature type="repeat" description="PPR" evidence="2">
    <location>
        <begin position="99"/>
        <end position="133"/>
    </location>
</feature>
<name>A0A9Q0GWH5_9MAGN</name>
<reference evidence="4" key="1">
    <citation type="journal article" date="2023" name="Plant J.">
        <title>The genome of the king protea, Protea cynaroides.</title>
        <authorList>
            <person name="Chang J."/>
            <person name="Duong T.A."/>
            <person name="Schoeman C."/>
            <person name="Ma X."/>
            <person name="Roodt D."/>
            <person name="Barker N."/>
            <person name="Li Z."/>
            <person name="Van de Peer Y."/>
            <person name="Mizrachi E."/>
        </authorList>
    </citation>
    <scope>NUCLEOTIDE SEQUENCE</scope>
    <source>
        <tissue evidence="4">Young leaves</tissue>
    </source>
</reference>
<dbReference type="FunFam" id="1.25.40.10:FF:000436">
    <property type="entry name" value="Pentatricopeptide repeat-containing protein At5g39350 family"/>
    <property type="match status" value="1"/>
</dbReference>
<dbReference type="InterPro" id="IPR046848">
    <property type="entry name" value="E_motif"/>
</dbReference>
<dbReference type="GO" id="GO:0003723">
    <property type="term" value="F:RNA binding"/>
    <property type="evidence" value="ECO:0007669"/>
    <property type="project" value="InterPro"/>
</dbReference>
<sequence>MFFQSLRLLVLSAKTLLAQKSHCFHASATALEPSCHILQLLQCSIEARSLKHIQQCHCRILSLGFNQSPFLATKLISAYSICGFPRNSLFVFDSVREKNVFVWNSLISGYARNHMFEEALKLFNQMCRGNEIMPDDFTFATLLKISAELESAEIGKVIHCKSIQIGFVSDTVVANSLMSMYGKTENLSTVHKVFNEMGQRSCASWNVLISGYANSVDLEFHEVWRLVNLMQREGISPDTFTVSILLPLCGSNTGKWDYGREIHCFVIRNELTLQSDVHVGCCLIDMYSKGGNIITGRRVFDQMSSKNVVAWTAMISGYVHNGGPVEALSLFREMYMKYEMEPNRVSLVSALPACGSLADLIAGKQIHSFAIRKDLYSEASLTNALIDMYSKCGSLVLARRVFDNDSCKDTISWSSMIAGYGLYGRGQEAIVLFNEMLQHGIKPDDIVLLGVLSACGRSGLVSEGLDIYNSAIIKYGILPTVEIYACVVDMLGRSGHLSQALDLIYKMPMKPGPSVWGAFFGASVIHGNLEMQDLAYRSLVQLEPESPSNYISLSNVHASSQSWDVVAEVRMMMKERGLRKLPGCSWISISGKTHSFYVADKSHPCSNPIYKTLDELVLAMKETGYVDGFENFT</sequence>
<feature type="repeat" description="PPR" evidence="2">
    <location>
        <begin position="409"/>
        <end position="443"/>
    </location>
</feature>
<evidence type="ECO:0000313" key="4">
    <source>
        <dbReference type="EMBL" id="KAJ4954840.1"/>
    </source>
</evidence>
<keyword evidence="5" id="KW-1185">Reference proteome</keyword>
<evidence type="ECO:0008006" key="6">
    <source>
        <dbReference type="Google" id="ProtNLM"/>
    </source>
</evidence>
<dbReference type="InterPro" id="IPR046960">
    <property type="entry name" value="PPR_At4g14850-like_plant"/>
</dbReference>
<proteinExistence type="predicted"/>
<accession>A0A9Q0GWH5</accession>
<dbReference type="InterPro" id="IPR011990">
    <property type="entry name" value="TPR-like_helical_dom_sf"/>
</dbReference>
<organism evidence="4 5">
    <name type="scientific">Protea cynaroides</name>
    <dbReference type="NCBI Taxonomy" id="273540"/>
    <lineage>
        <taxon>Eukaryota</taxon>
        <taxon>Viridiplantae</taxon>
        <taxon>Streptophyta</taxon>
        <taxon>Embryophyta</taxon>
        <taxon>Tracheophyta</taxon>
        <taxon>Spermatophyta</taxon>
        <taxon>Magnoliopsida</taxon>
        <taxon>Proteales</taxon>
        <taxon>Proteaceae</taxon>
        <taxon>Protea</taxon>
    </lineage>
</organism>
<dbReference type="PANTHER" id="PTHR47926">
    <property type="entry name" value="PENTATRICOPEPTIDE REPEAT-CONTAINING PROTEIN"/>
    <property type="match status" value="1"/>
</dbReference>
<dbReference type="InterPro" id="IPR002885">
    <property type="entry name" value="PPR_rpt"/>
</dbReference>
<dbReference type="Gene3D" id="1.25.40.10">
    <property type="entry name" value="Tetratricopeptide repeat domain"/>
    <property type="match status" value="4"/>
</dbReference>
<dbReference type="NCBIfam" id="TIGR00756">
    <property type="entry name" value="PPR"/>
    <property type="match status" value="4"/>
</dbReference>
<evidence type="ECO:0000313" key="5">
    <source>
        <dbReference type="Proteomes" id="UP001141806"/>
    </source>
</evidence>